<comment type="caution">
    <text evidence="1">The sequence shown here is derived from an EMBL/GenBank/DDBJ whole genome shotgun (WGS) entry which is preliminary data.</text>
</comment>
<evidence type="ECO:0000313" key="1">
    <source>
        <dbReference type="EMBL" id="KAE9528240.1"/>
    </source>
</evidence>
<accession>A0A6G0T950</accession>
<gene>
    <name evidence="1" type="ORF">AGLY_012662</name>
</gene>
<evidence type="ECO:0000313" key="2">
    <source>
        <dbReference type="Proteomes" id="UP000475862"/>
    </source>
</evidence>
<organism evidence="1 2">
    <name type="scientific">Aphis glycines</name>
    <name type="common">Soybean aphid</name>
    <dbReference type="NCBI Taxonomy" id="307491"/>
    <lineage>
        <taxon>Eukaryota</taxon>
        <taxon>Metazoa</taxon>
        <taxon>Ecdysozoa</taxon>
        <taxon>Arthropoda</taxon>
        <taxon>Hexapoda</taxon>
        <taxon>Insecta</taxon>
        <taxon>Pterygota</taxon>
        <taxon>Neoptera</taxon>
        <taxon>Paraneoptera</taxon>
        <taxon>Hemiptera</taxon>
        <taxon>Sternorrhyncha</taxon>
        <taxon>Aphidomorpha</taxon>
        <taxon>Aphidoidea</taxon>
        <taxon>Aphididae</taxon>
        <taxon>Aphidini</taxon>
        <taxon>Aphis</taxon>
        <taxon>Aphis</taxon>
    </lineage>
</organism>
<proteinExistence type="predicted"/>
<name>A0A6G0T950_APHGL</name>
<reference evidence="1 2" key="1">
    <citation type="submission" date="2019-08" db="EMBL/GenBank/DDBJ databases">
        <title>The genome of the soybean aphid Biotype 1, its phylome, world population structure and adaptation to the North American continent.</title>
        <authorList>
            <person name="Giordano R."/>
            <person name="Donthu R.K."/>
            <person name="Hernandez A.G."/>
            <person name="Wright C.L."/>
            <person name="Zimin A.V."/>
        </authorList>
    </citation>
    <scope>NUCLEOTIDE SEQUENCE [LARGE SCALE GENOMIC DNA]</scope>
    <source>
        <tissue evidence="1">Whole aphids</tissue>
    </source>
</reference>
<dbReference type="Proteomes" id="UP000475862">
    <property type="component" value="Unassembled WGS sequence"/>
</dbReference>
<dbReference type="AlphaFoldDB" id="A0A6G0T950"/>
<dbReference type="EMBL" id="VYZN01000049">
    <property type="protein sequence ID" value="KAE9528240.1"/>
    <property type="molecule type" value="Genomic_DNA"/>
</dbReference>
<protein>
    <submittedName>
        <fullName evidence="1">Uncharacterized protein</fullName>
    </submittedName>
</protein>
<keyword evidence="2" id="KW-1185">Reference proteome</keyword>
<sequence length="272" mass="31635">MCNVYTNLNHSNTIMNTAFNIGTSRHSVISQYLYYFILSIMHIVQVQSLNEDNTEHMRYLSVCCRDRNYREYNKGIEKSLIVFVIHSLCYSKTKIQNCLFCADCSAMFKICIAIIALVKFNHKKMTKTKLLKVSFQYWAPSGAINALILYNDRTPFFFKVLNTTIFFYVDVAHNFVLCIEPLNLESSLYNPARYIYPITVGTPLEFILIENVTMYKTSVLCQGRPEKFDIPNLSSCHKSCTYKTIYNHSTELQSDSLELYQQIHDLLLSFKL</sequence>